<feature type="chain" id="PRO_5047060111" description="Twin-arginine translocation signal domain-containing protein" evidence="1">
    <location>
        <begin position="26"/>
        <end position="118"/>
    </location>
</feature>
<organism evidence="2 3">
    <name type="scientific">Caulobacter ginsengisoli</name>
    <dbReference type="NCBI Taxonomy" id="400775"/>
    <lineage>
        <taxon>Bacteria</taxon>
        <taxon>Pseudomonadati</taxon>
        <taxon>Pseudomonadota</taxon>
        <taxon>Alphaproteobacteria</taxon>
        <taxon>Caulobacterales</taxon>
        <taxon>Caulobacteraceae</taxon>
        <taxon>Caulobacter</taxon>
    </lineage>
</organism>
<dbReference type="EMBL" id="JAUSVS010000008">
    <property type="protein sequence ID" value="MDQ0465738.1"/>
    <property type="molecule type" value="Genomic_DNA"/>
</dbReference>
<sequence length="118" mass="12420">MQRRAFLAGAAAVAAVAPIAGQSQAATAQGQVVTMKGYLRKVTNYYLVLTPTAQKTDPKTTNYAAWPTDCVRVYPKDLAKMPGQTGVVSVTGKLWKGNQMDAASKTVATVVMTDAVLG</sequence>
<dbReference type="PROSITE" id="PS51318">
    <property type="entry name" value="TAT"/>
    <property type="match status" value="1"/>
</dbReference>
<keyword evidence="1" id="KW-0732">Signal</keyword>
<evidence type="ECO:0000313" key="3">
    <source>
        <dbReference type="Proteomes" id="UP001228905"/>
    </source>
</evidence>
<comment type="caution">
    <text evidence="2">The sequence shown here is derived from an EMBL/GenBank/DDBJ whole genome shotgun (WGS) entry which is preliminary data.</text>
</comment>
<gene>
    <name evidence="2" type="ORF">QO010_003530</name>
</gene>
<protein>
    <recommendedName>
        <fullName evidence="4">Twin-arginine translocation signal domain-containing protein</fullName>
    </recommendedName>
</protein>
<accession>A0ABU0IUP5</accession>
<evidence type="ECO:0000313" key="2">
    <source>
        <dbReference type="EMBL" id="MDQ0465738.1"/>
    </source>
</evidence>
<reference evidence="2 3" key="1">
    <citation type="submission" date="2023-07" db="EMBL/GenBank/DDBJ databases">
        <title>Genomic Encyclopedia of Type Strains, Phase IV (KMG-IV): sequencing the most valuable type-strain genomes for metagenomic binning, comparative biology and taxonomic classification.</title>
        <authorList>
            <person name="Goeker M."/>
        </authorList>
    </citation>
    <scope>NUCLEOTIDE SEQUENCE [LARGE SCALE GENOMIC DNA]</scope>
    <source>
        <strain evidence="2 3">DSM 18695</strain>
    </source>
</reference>
<keyword evidence="3" id="KW-1185">Reference proteome</keyword>
<name>A0ABU0IUP5_9CAUL</name>
<dbReference type="InterPro" id="IPR006311">
    <property type="entry name" value="TAT_signal"/>
</dbReference>
<dbReference type="Proteomes" id="UP001228905">
    <property type="component" value="Unassembled WGS sequence"/>
</dbReference>
<proteinExistence type="predicted"/>
<dbReference type="RefSeq" id="WP_307351317.1">
    <property type="nucleotide sequence ID" value="NZ_JAUSVS010000008.1"/>
</dbReference>
<evidence type="ECO:0000256" key="1">
    <source>
        <dbReference type="SAM" id="SignalP"/>
    </source>
</evidence>
<feature type="signal peptide" evidence="1">
    <location>
        <begin position="1"/>
        <end position="25"/>
    </location>
</feature>
<evidence type="ECO:0008006" key="4">
    <source>
        <dbReference type="Google" id="ProtNLM"/>
    </source>
</evidence>